<dbReference type="OrthoDB" id="295776at2157"/>
<keyword evidence="4" id="KW-1185">Reference proteome</keyword>
<sequence>MKVAFVCVQNAGRSQMATAFAERGRAQRGVEDEIEILTGGTQPADHVHEEVVQVMQEKGIDLSKKTPRDITPEELRETDYVITMGCSARDVCPATWSGENRDWGLDDPDGQDLDSVREIRDEIERRVSGLFDELLE</sequence>
<dbReference type="RefSeq" id="WP_089827421.1">
    <property type="nucleotide sequence ID" value="NZ_FODV01000021.1"/>
</dbReference>
<reference evidence="4" key="1">
    <citation type="submission" date="2016-10" db="EMBL/GenBank/DDBJ databases">
        <authorList>
            <person name="Varghese N."/>
            <person name="Submissions S."/>
        </authorList>
    </citation>
    <scope>NUCLEOTIDE SEQUENCE [LARGE SCALE GENOMIC DNA]</scope>
    <source>
        <strain evidence="4">CGMCC 1.10121</strain>
    </source>
</reference>
<dbReference type="SMART" id="SM00226">
    <property type="entry name" value="LMWPc"/>
    <property type="match status" value="1"/>
</dbReference>
<evidence type="ECO:0000259" key="2">
    <source>
        <dbReference type="SMART" id="SM00226"/>
    </source>
</evidence>
<name>A0A1H8VZ65_9EURY</name>
<dbReference type="AlphaFoldDB" id="A0A1H8VZ65"/>
<protein>
    <submittedName>
        <fullName evidence="3">Protein-tyrosine-phosphatase</fullName>
    </submittedName>
</protein>
<dbReference type="SUPFAM" id="SSF52788">
    <property type="entry name" value="Phosphotyrosine protein phosphatases I"/>
    <property type="match status" value="1"/>
</dbReference>
<dbReference type="Gene3D" id="3.40.50.2300">
    <property type="match status" value="1"/>
</dbReference>
<evidence type="ECO:0000256" key="1">
    <source>
        <dbReference type="ARBA" id="ARBA00022849"/>
    </source>
</evidence>
<dbReference type="PANTHER" id="PTHR43428:SF1">
    <property type="entry name" value="ARSENATE REDUCTASE"/>
    <property type="match status" value="1"/>
</dbReference>
<accession>A0A1H8VZ65</accession>
<keyword evidence="1" id="KW-0059">Arsenical resistance</keyword>
<dbReference type="EMBL" id="FODV01000021">
    <property type="protein sequence ID" value="SEP20563.1"/>
    <property type="molecule type" value="Genomic_DNA"/>
</dbReference>
<feature type="domain" description="Phosphotyrosine protein phosphatase I" evidence="2">
    <location>
        <begin position="1"/>
        <end position="133"/>
    </location>
</feature>
<organism evidence="3 4">
    <name type="scientific">Halogranum amylolyticum</name>
    <dbReference type="NCBI Taxonomy" id="660520"/>
    <lineage>
        <taxon>Archaea</taxon>
        <taxon>Methanobacteriati</taxon>
        <taxon>Methanobacteriota</taxon>
        <taxon>Stenosarchaea group</taxon>
        <taxon>Halobacteria</taxon>
        <taxon>Halobacteriales</taxon>
        <taxon>Haloferacaceae</taxon>
    </lineage>
</organism>
<dbReference type="GO" id="GO:0046685">
    <property type="term" value="P:response to arsenic-containing substance"/>
    <property type="evidence" value="ECO:0007669"/>
    <property type="project" value="UniProtKB-KW"/>
</dbReference>
<dbReference type="Pfam" id="PF01451">
    <property type="entry name" value="LMWPc"/>
    <property type="match status" value="1"/>
</dbReference>
<gene>
    <name evidence="3" type="ORF">SAMN04487948_12131</name>
</gene>
<proteinExistence type="predicted"/>
<evidence type="ECO:0000313" key="3">
    <source>
        <dbReference type="EMBL" id="SEP20563.1"/>
    </source>
</evidence>
<dbReference type="InterPro" id="IPR036196">
    <property type="entry name" value="Ptyr_pPase_sf"/>
</dbReference>
<evidence type="ECO:0000313" key="4">
    <source>
        <dbReference type="Proteomes" id="UP000199126"/>
    </source>
</evidence>
<dbReference type="PANTHER" id="PTHR43428">
    <property type="entry name" value="ARSENATE REDUCTASE"/>
    <property type="match status" value="1"/>
</dbReference>
<dbReference type="Proteomes" id="UP000199126">
    <property type="component" value="Unassembled WGS sequence"/>
</dbReference>
<dbReference type="InterPro" id="IPR023485">
    <property type="entry name" value="Ptyr_pPase"/>
</dbReference>
<dbReference type="CDD" id="cd16345">
    <property type="entry name" value="LMWP_ArsC"/>
    <property type="match status" value="1"/>
</dbReference>